<comment type="caution">
    <text evidence="3">The sequence shown here is derived from an EMBL/GenBank/DDBJ whole genome shotgun (WGS) entry which is preliminary data.</text>
</comment>
<evidence type="ECO:0000313" key="4">
    <source>
        <dbReference type="Proteomes" id="UP000480684"/>
    </source>
</evidence>
<protein>
    <submittedName>
        <fullName evidence="3">Hemerythrin domain-containing protein</fullName>
    </submittedName>
</protein>
<name>A0A7C9UU54_9PROT</name>
<accession>A0A7C9UU54</accession>
<evidence type="ECO:0000259" key="2">
    <source>
        <dbReference type="Pfam" id="PF01814"/>
    </source>
</evidence>
<dbReference type="Pfam" id="PF01814">
    <property type="entry name" value="Hemerythrin"/>
    <property type="match status" value="1"/>
</dbReference>
<proteinExistence type="predicted"/>
<dbReference type="EMBL" id="JAAIYP010000037">
    <property type="protein sequence ID" value="NFV80488.1"/>
    <property type="molecule type" value="Genomic_DNA"/>
</dbReference>
<evidence type="ECO:0000256" key="1">
    <source>
        <dbReference type="SAM" id="Coils"/>
    </source>
</evidence>
<feature type="domain" description="Hemerythrin-like" evidence="2">
    <location>
        <begin position="4"/>
        <end position="134"/>
    </location>
</feature>
<sequence length="138" mass="15636">MRKTETYRQHHQELRAIASRIEAVLDPDSIAATPDAVAQVVRELFGKFSVHLAIEDNSLYPRAKSTGDAHLRSVASRFESEMGDLGKRFDAYRHTWPGPLAIGRDPVRFATETRMVLEALRERVAREESQLYDLIDAA</sequence>
<dbReference type="AlphaFoldDB" id="A0A7C9UU54"/>
<dbReference type="InterPro" id="IPR012312">
    <property type="entry name" value="Hemerythrin-like"/>
</dbReference>
<keyword evidence="1" id="KW-0175">Coiled coil</keyword>
<gene>
    <name evidence="3" type="ORF">G4223_10245</name>
</gene>
<evidence type="ECO:0000313" key="3">
    <source>
        <dbReference type="EMBL" id="NFV80488.1"/>
    </source>
</evidence>
<keyword evidence="4" id="KW-1185">Reference proteome</keyword>
<feature type="coiled-coil region" evidence="1">
    <location>
        <begin position="110"/>
        <end position="137"/>
    </location>
</feature>
<dbReference type="RefSeq" id="WP_163678835.1">
    <property type="nucleotide sequence ID" value="NZ_JAAIYP010000037.1"/>
</dbReference>
<reference evidence="3 4" key="1">
    <citation type="submission" date="2020-02" db="EMBL/GenBank/DDBJ databases">
        <authorList>
            <person name="Dziuba M."/>
            <person name="Kuznetsov B."/>
            <person name="Mardanov A."/>
            <person name="Ravin N."/>
            <person name="Grouzdev D."/>
        </authorList>
    </citation>
    <scope>NUCLEOTIDE SEQUENCE [LARGE SCALE GENOMIC DNA]</scope>
    <source>
        <strain evidence="3 4">SpK</strain>
    </source>
</reference>
<dbReference type="Gene3D" id="1.20.120.520">
    <property type="entry name" value="nmb1532 protein domain like"/>
    <property type="match status" value="1"/>
</dbReference>
<organism evidence="3 4">
    <name type="scientific">Magnetospirillum aberrantis SpK</name>
    <dbReference type="NCBI Taxonomy" id="908842"/>
    <lineage>
        <taxon>Bacteria</taxon>
        <taxon>Pseudomonadati</taxon>
        <taxon>Pseudomonadota</taxon>
        <taxon>Alphaproteobacteria</taxon>
        <taxon>Rhodospirillales</taxon>
        <taxon>Rhodospirillaceae</taxon>
        <taxon>Magnetospirillum</taxon>
    </lineage>
</organism>
<dbReference type="Proteomes" id="UP000480684">
    <property type="component" value="Unassembled WGS sequence"/>
</dbReference>